<name>A0A7W3T9G1_9ACTN</name>
<gene>
    <name evidence="2" type="ORF">FOE67_27520</name>
</gene>
<organism evidence="2 3">
    <name type="scientific">Streptomyces calidiresistens</name>
    <dbReference type="NCBI Taxonomy" id="1485586"/>
    <lineage>
        <taxon>Bacteria</taxon>
        <taxon>Bacillati</taxon>
        <taxon>Actinomycetota</taxon>
        <taxon>Actinomycetes</taxon>
        <taxon>Kitasatosporales</taxon>
        <taxon>Streptomycetaceae</taxon>
        <taxon>Streptomyces</taxon>
    </lineage>
</organism>
<dbReference type="EMBL" id="VKHS01001553">
    <property type="protein sequence ID" value="MBB0233141.1"/>
    <property type="molecule type" value="Genomic_DNA"/>
</dbReference>
<dbReference type="InterPro" id="IPR042070">
    <property type="entry name" value="PucR_C-HTH_sf"/>
</dbReference>
<dbReference type="AlphaFoldDB" id="A0A7W3T9G1"/>
<feature type="non-terminal residue" evidence="2">
    <location>
        <position position="1"/>
    </location>
</feature>
<sequence length="73" mass="7803">GNREATLRETLMVYLESGQNARATASRLALTERTVANRLQAARTLLPPGTDLSSLELALALRLMPLVKGGGRA</sequence>
<dbReference type="Gene3D" id="1.10.10.2840">
    <property type="entry name" value="PucR C-terminal helix-turn-helix domain"/>
    <property type="match status" value="1"/>
</dbReference>
<dbReference type="Proteomes" id="UP000530234">
    <property type="component" value="Unassembled WGS sequence"/>
</dbReference>
<dbReference type="Pfam" id="PF13556">
    <property type="entry name" value="HTH_30"/>
    <property type="match status" value="1"/>
</dbReference>
<accession>A0A7W3T9G1</accession>
<comment type="caution">
    <text evidence="2">The sequence shown here is derived from an EMBL/GenBank/DDBJ whole genome shotgun (WGS) entry which is preliminary data.</text>
</comment>
<feature type="non-terminal residue" evidence="2">
    <location>
        <position position="73"/>
    </location>
</feature>
<reference evidence="3" key="1">
    <citation type="submission" date="2019-10" db="EMBL/GenBank/DDBJ databases">
        <title>Streptomyces sp. nov., a novel actinobacterium isolated from alkaline environment.</title>
        <authorList>
            <person name="Golinska P."/>
        </authorList>
    </citation>
    <scope>NUCLEOTIDE SEQUENCE [LARGE SCALE GENOMIC DNA]</scope>
    <source>
        <strain evidence="3">DSM 42108</strain>
    </source>
</reference>
<evidence type="ECO:0000259" key="1">
    <source>
        <dbReference type="Pfam" id="PF13556"/>
    </source>
</evidence>
<proteinExistence type="predicted"/>
<feature type="domain" description="PucR C-terminal helix-turn-helix" evidence="1">
    <location>
        <begin position="7"/>
        <end position="62"/>
    </location>
</feature>
<keyword evidence="3" id="KW-1185">Reference proteome</keyword>
<dbReference type="InterPro" id="IPR025736">
    <property type="entry name" value="PucR_C-HTH_dom"/>
</dbReference>
<protein>
    <recommendedName>
        <fullName evidence="1">PucR C-terminal helix-turn-helix domain-containing protein</fullName>
    </recommendedName>
</protein>
<evidence type="ECO:0000313" key="3">
    <source>
        <dbReference type="Proteomes" id="UP000530234"/>
    </source>
</evidence>
<evidence type="ECO:0000313" key="2">
    <source>
        <dbReference type="EMBL" id="MBB0233141.1"/>
    </source>
</evidence>